<organism evidence="1">
    <name type="scientific">uncultured Friedmanniella sp</name>
    <dbReference type="NCBI Taxonomy" id="335381"/>
    <lineage>
        <taxon>Bacteria</taxon>
        <taxon>Bacillati</taxon>
        <taxon>Actinomycetota</taxon>
        <taxon>Actinomycetes</taxon>
        <taxon>Propionibacteriales</taxon>
        <taxon>Nocardioidaceae</taxon>
        <taxon>Friedmanniella</taxon>
        <taxon>environmental samples</taxon>
    </lineage>
</organism>
<evidence type="ECO:0000313" key="1">
    <source>
        <dbReference type="EMBL" id="CAA9331891.1"/>
    </source>
</evidence>
<protein>
    <submittedName>
        <fullName evidence="1">Uncharacterized protein</fullName>
    </submittedName>
</protein>
<name>A0A6J4LG63_9ACTN</name>
<reference evidence="1" key="1">
    <citation type="submission" date="2020-02" db="EMBL/GenBank/DDBJ databases">
        <authorList>
            <person name="Meier V. D."/>
        </authorList>
    </citation>
    <scope>NUCLEOTIDE SEQUENCE</scope>
    <source>
        <strain evidence="1">AVDCRST_MAG48</strain>
    </source>
</reference>
<proteinExistence type="predicted"/>
<dbReference type="AlphaFoldDB" id="A0A6J4LG63"/>
<gene>
    <name evidence="1" type="ORF">AVDCRST_MAG48-3176</name>
</gene>
<feature type="non-terminal residue" evidence="1">
    <location>
        <position position="67"/>
    </location>
</feature>
<dbReference type="EMBL" id="CADCTS010000450">
    <property type="protein sequence ID" value="CAA9331891.1"/>
    <property type="molecule type" value="Genomic_DNA"/>
</dbReference>
<sequence>AYLPVPVHRVRARPRGRAEVHRRGADRVPELQRLAPQGLQRRRCGVQGVGLLPDRQPQGAVRGQFLR</sequence>
<accession>A0A6J4LG63</accession>
<feature type="non-terminal residue" evidence="1">
    <location>
        <position position="1"/>
    </location>
</feature>